<comment type="similarity">
    <text evidence="2">Belongs to the eukaryotic AdoMetDC family.</text>
</comment>
<dbReference type="Pfam" id="PF01536">
    <property type="entry name" value="SAM_decarbox"/>
    <property type="match status" value="1"/>
</dbReference>
<reference evidence="6 7" key="1">
    <citation type="submission" date="2024-04" db="EMBL/GenBank/DDBJ databases">
        <authorList>
            <person name="Rising A."/>
            <person name="Reimegard J."/>
            <person name="Sonavane S."/>
            <person name="Akerstrom W."/>
            <person name="Nylinder S."/>
            <person name="Hedman E."/>
            <person name="Kallberg Y."/>
        </authorList>
    </citation>
    <scope>NUCLEOTIDE SEQUENCE [LARGE SCALE GENOMIC DNA]</scope>
</reference>
<accession>A0AAV1ZDW9</accession>
<organism evidence="6 7">
    <name type="scientific">Larinioides sclopetarius</name>
    <dbReference type="NCBI Taxonomy" id="280406"/>
    <lineage>
        <taxon>Eukaryota</taxon>
        <taxon>Metazoa</taxon>
        <taxon>Ecdysozoa</taxon>
        <taxon>Arthropoda</taxon>
        <taxon>Chelicerata</taxon>
        <taxon>Arachnida</taxon>
        <taxon>Araneae</taxon>
        <taxon>Araneomorphae</taxon>
        <taxon>Entelegynae</taxon>
        <taxon>Araneoidea</taxon>
        <taxon>Araneidae</taxon>
        <taxon>Larinioides</taxon>
    </lineage>
</organism>
<keyword evidence="7" id="KW-1185">Reference proteome</keyword>
<evidence type="ECO:0000256" key="2">
    <source>
        <dbReference type="ARBA" id="ARBA00008466"/>
    </source>
</evidence>
<sequence length="89" mass="10450">MDVKANYCDFFEGTEKLLEIWFGRRQESNSLNCDLRSIPRSTWEKILQIVKCTIISFKKNDYIDAYVLRSIFYASKCMLTTAKVFSMSV</sequence>
<evidence type="ECO:0000256" key="5">
    <source>
        <dbReference type="ARBA" id="ARBA00048112"/>
    </source>
</evidence>
<dbReference type="GO" id="GO:0004014">
    <property type="term" value="F:adenosylmethionine decarboxylase activity"/>
    <property type="evidence" value="ECO:0007669"/>
    <property type="project" value="UniProtKB-EC"/>
</dbReference>
<comment type="catalytic activity">
    <reaction evidence="5">
        <text>S-adenosyl-L-methionine + H(+) = S-adenosyl 3-(methylsulfanyl)propylamine + CO2</text>
        <dbReference type="Rhea" id="RHEA:15981"/>
        <dbReference type="ChEBI" id="CHEBI:15378"/>
        <dbReference type="ChEBI" id="CHEBI:16526"/>
        <dbReference type="ChEBI" id="CHEBI:57443"/>
        <dbReference type="ChEBI" id="CHEBI:59789"/>
        <dbReference type="EC" id="4.1.1.50"/>
    </reaction>
</comment>
<dbReference type="PANTHER" id="PTHR11570">
    <property type="entry name" value="S-ADENOSYLMETHIONINE DECARBOXYLASE"/>
    <property type="match status" value="1"/>
</dbReference>
<dbReference type="AlphaFoldDB" id="A0AAV1ZDW9"/>
<dbReference type="EMBL" id="CAXIEN010000045">
    <property type="protein sequence ID" value="CAL1269957.1"/>
    <property type="molecule type" value="Genomic_DNA"/>
</dbReference>
<dbReference type="InterPro" id="IPR016067">
    <property type="entry name" value="S-AdoMet_deCO2ase_core"/>
</dbReference>
<comment type="pathway">
    <text evidence="1">Amine and polyamine biosynthesis; S-adenosylmethioninamine biosynthesis; S-adenosylmethioninamine from S-adenosyl-L-methionine: step 1/1.</text>
</comment>
<dbReference type="InterPro" id="IPR048283">
    <property type="entry name" value="AdoMetDC-like"/>
</dbReference>
<evidence type="ECO:0000313" key="7">
    <source>
        <dbReference type="Proteomes" id="UP001497382"/>
    </source>
</evidence>
<evidence type="ECO:0000313" key="6">
    <source>
        <dbReference type="EMBL" id="CAL1269957.1"/>
    </source>
</evidence>
<evidence type="ECO:0000256" key="1">
    <source>
        <dbReference type="ARBA" id="ARBA00004911"/>
    </source>
</evidence>
<dbReference type="GO" id="GO:0008295">
    <property type="term" value="P:spermidine biosynthetic process"/>
    <property type="evidence" value="ECO:0007669"/>
    <property type="project" value="UniProtKB-KW"/>
</dbReference>
<dbReference type="PANTHER" id="PTHR11570:SF0">
    <property type="entry name" value="S-ADENOSYLMETHIONINE DECARBOXYLASE PROENZYME"/>
    <property type="match status" value="1"/>
</dbReference>
<gene>
    <name evidence="6" type="ORF">LARSCL_LOCUS5030</name>
</gene>
<evidence type="ECO:0000256" key="3">
    <source>
        <dbReference type="ARBA" id="ARBA00023066"/>
    </source>
</evidence>
<dbReference type="SUPFAM" id="SSF56276">
    <property type="entry name" value="S-adenosylmethionine decarboxylase"/>
    <property type="match status" value="1"/>
</dbReference>
<dbReference type="GO" id="GO:0005829">
    <property type="term" value="C:cytosol"/>
    <property type="evidence" value="ECO:0007669"/>
    <property type="project" value="TreeGrafter"/>
</dbReference>
<protein>
    <submittedName>
        <fullName evidence="6">Uncharacterized protein</fullName>
    </submittedName>
</protein>
<comment type="caution">
    <text evidence="6">The sequence shown here is derived from an EMBL/GenBank/DDBJ whole genome shotgun (WGS) entry which is preliminary data.</text>
</comment>
<dbReference type="GO" id="GO:0006597">
    <property type="term" value="P:spermine biosynthetic process"/>
    <property type="evidence" value="ECO:0007669"/>
    <property type="project" value="TreeGrafter"/>
</dbReference>
<keyword evidence="4" id="KW-0620">Polyamine biosynthesis</keyword>
<name>A0AAV1ZDW9_9ARAC</name>
<keyword evidence="3" id="KW-0745">Spermidine biosynthesis</keyword>
<dbReference type="Gene3D" id="3.30.360.50">
    <property type="entry name" value="S-adenosylmethionine decarboxylase"/>
    <property type="match status" value="1"/>
</dbReference>
<dbReference type="Proteomes" id="UP001497382">
    <property type="component" value="Unassembled WGS sequence"/>
</dbReference>
<evidence type="ECO:0000256" key="4">
    <source>
        <dbReference type="ARBA" id="ARBA00023115"/>
    </source>
</evidence>
<proteinExistence type="inferred from homology"/>